<feature type="transmembrane region" description="Helical" evidence="6">
    <location>
        <begin position="223"/>
        <end position="252"/>
    </location>
</feature>
<evidence type="ECO:0000256" key="5">
    <source>
        <dbReference type="ARBA" id="ARBA00023136"/>
    </source>
</evidence>
<dbReference type="GO" id="GO:0005886">
    <property type="term" value="C:plasma membrane"/>
    <property type="evidence" value="ECO:0007669"/>
    <property type="project" value="UniProtKB-SubCell"/>
</dbReference>
<sequence length="552" mass="61481">MSSDPELQEPLIEPVVVVEDTSVLVEETGAEASFETNENDGVGHEQPAVYRDVLFAILFYVQVVLMLGTAVWSFHYLWKQDEPDTMAPTFAPTAAPIPQRMEEQAEWMFPSDKEERQIVAWTLGFLFLSLACAMVSVALVLVALQHYSHTAVQISFGIAPISSVLVAILMTFVNPHACAPFWITAVLVALLSAIHYFVVRQYIPFTAANLQIGLQAIDATKSLFVYAALLQVMTMVYWIVAATALSGIVVYYHNQDVPCGDDDSAEPCHNSIPLWMALLWLLAVYWTQSVVQNVIRATTAGAVGTWWFRSPDEEVDEDSSGSCCCCICCTGQQDVHDAWLRATTYSFGSICFGSLVVALIQVLERVVAEARRQRQRQHGHDSLWLCLLDCLIESLGRVLEYFNSWAFLYVGIYGYDYMSAGQHVMTLLQQRGFTFLLTHTLLFQVLRYIKGSIGLISGTCLAVVCAVLVQNTTHILWAVFAFGFVAGWMLAGMILFVVESGVRTIMLCFVERPMDAAIHHPAAYQTLTAGWSRVYPEQFPHHSTTTESQAFV</sequence>
<evidence type="ECO:0000256" key="1">
    <source>
        <dbReference type="ARBA" id="ARBA00004141"/>
    </source>
</evidence>
<dbReference type="Pfam" id="PF04515">
    <property type="entry name" value="Choline_transpo"/>
    <property type="match status" value="1"/>
</dbReference>
<feature type="transmembrane region" description="Helical" evidence="6">
    <location>
        <begin position="448"/>
        <end position="469"/>
    </location>
</feature>
<keyword evidence="8" id="KW-1185">Reference proteome</keyword>
<protein>
    <recommendedName>
        <fullName evidence="6">Choline transporter-like protein</fullName>
    </recommendedName>
</protein>
<feature type="transmembrane region" description="Helical" evidence="6">
    <location>
        <begin position="118"/>
        <end position="144"/>
    </location>
</feature>
<evidence type="ECO:0000313" key="8">
    <source>
        <dbReference type="Proteomes" id="UP000198406"/>
    </source>
</evidence>
<dbReference type="OrthoDB" id="44736at2759"/>
<evidence type="ECO:0000313" key="7">
    <source>
        <dbReference type="EMBL" id="GAX27138.1"/>
    </source>
</evidence>
<keyword evidence="4 6" id="KW-1133">Transmembrane helix</keyword>
<reference evidence="7 8" key="1">
    <citation type="journal article" date="2015" name="Plant Cell">
        <title>Oil accumulation by the oleaginous diatom Fistulifera solaris as revealed by the genome and transcriptome.</title>
        <authorList>
            <person name="Tanaka T."/>
            <person name="Maeda Y."/>
            <person name="Veluchamy A."/>
            <person name="Tanaka M."/>
            <person name="Abida H."/>
            <person name="Marechal E."/>
            <person name="Bowler C."/>
            <person name="Muto M."/>
            <person name="Sunaga Y."/>
            <person name="Tanaka M."/>
            <person name="Yoshino T."/>
            <person name="Taniguchi T."/>
            <person name="Fukuda Y."/>
            <person name="Nemoto M."/>
            <person name="Matsumoto M."/>
            <person name="Wong P.S."/>
            <person name="Aburatani S."/>
            <person name="Fujibuchi W."/>
        </authorList>
    </citation>
    <scope>NUCLEOTIDE SEQUENCE [LARGE SCALE GENOMIC DNA]</scope>
    <source>
        <strain evidence="7 8">JPCC DA0580</strain>
    </source>
</reference>
<keyword evidence="3 6" id="KW-0812">Transmembrane</keyword>
<evidence type="ECO:0000256" key="3">
    <source>
        <dbReference type="ARBA" id="ARBA00022692"/>
    </source>
</evidence>
<dbReference type="PANTHER" id="PTHR12385:SF4">
    <property type="entry name" value="PROTEIN PNS1"/>
    <property type="match status" value="1"/>
</dbReference>
<comment type="subcellular location">
    <subcellularLocation>
        <location evidence="6">Cell membrane</location>
        <topology evidence="6">Multi-pass membrane protein</topology>
    </subcellularLocation>
    <subcellularLocation>
        <location evidence="1">Membrane</location>
        <topology evidence="1">Multi-pass membrane protein</topology>
    </subcellularLocation>
</comment>
<keyword evidence="5 6" id="KW-0472">Membrane</keyword>
<gene>
    <name evidence="7" type="ORF">FisN_13Lh314</name>
</gene>
<proteinExistence type="inferred from homology"/>
<comment type="function">
    <text evidence="6">Choline transporter.</text>
</comment>
<comment type="similarity">
    <text evidence="2 6">Belongs to the CTL (choline transporter-like) family.</text>
</comment>
<accession>A0A1Z5KMH3</accession>
<name>A0A1Z5KMH3_FISSO</name>
<dbReference type="PANTHER" id="PTHR12385">
    <property type="entry name" value="CHOLINE TRANSPORTER-LIKE (SLC FAMILY 44)"/>
    <property type="match status" value="1"/>
</dbReference>
<feature type="transmembrane region" description="Helical" evidence="6">
    <location>
        <begin position="151"/>
        <end position="173"/>
    </location>
</feature>
<feature type="transmembrane region" description="Helical" evidence="6">
    <location>
        <begin position="53"/>
        <end position="78"/>
    </location>
</feature>
<feature type="transmembrane region" description="Helical" evidence="6">
    <location>
        <begin position="179"/>
        <end position="203"/>
    </location>
</feature>
<feature type="transmembrane region" description="Helical" evidence="6">
    <location>
        <begin position="475"/>
        <end position="498"/>
    </location>
</feature>
<dbReference type="EMBL" id="BDSP01000253">
    <property type="protein sequence ID" value="GAX27138.1"/>
    <property type="molecule type" value="Genomic_DNA"/>
</dbReference>
<feature type="transmembrane region" description="Helical" evidence="6">
    <location>
        <begin position="405"/>
        <end position="428"/>
    </location>
</feature>
<dbReference type="InParanoid" id="A0A1Z5KMH3"/>
<evidence type="ECO:0000256" key="6">
    <source>
        <dbReference type="RuleBase" id="RU368066"/>
    </source>
</evidence>
<dbReference type="Proteomes" id="UP000198406">
    <property type="component" value="Unassembled WGS sequence"/>
</dbReference>
<evidence type="ECO:0000256" key="2">
    <source>
        <dbReference type="ARBA" id="ARBA00007168"/>
    </source>
</evidence>
<dbReference type="AlphaFoldDB" id="A0A1Z5KMH3"/>
<dbReference type="InterPro" id="IPR007603">
    <property type="entry name" value="Choline_transptr-like"/>
</dbReference>
<comment type="caution">
    <text evidence="7">The sequence shown here is derived from an EMBL/GenBank/DDBJ whole genome shotgun (WGS) entry which is preliminary data.</text>
</comment>
<organism evidence="7 8">
    <name type="scientific">Fistulifera solaris</name>
    <name type="common">Oleaginous diatom</name>
    <dbReference type="NCBI Taxonomy" id="1519565"/>
    <lineage>
        <taxon>Eukaryota</taxon>
        <taxon>Sar</taxon>
        <taxon>Stramenopiles</taxon>
        <taxon>Ochrophyta</taxon>
        <taxon>Bacillariophyta</taxon>
        <taxon>Bacillariophyceae</taxon>
        <taxon>Bacillariophycidae</taxon>
        <taxon>Naviculales</taxon>
        <taxon>Naviculaceae</taxon>
        <taxon>Fistulifera</taxon>
    </lineage>
</organism>
<evidence type="ECO:0000256" key="4">
    <source>
        <dbReference type="ARBA" id="ARBA00022989"/>
    </source>
</evidence>
<dbReference type="GO" id="GO:0022857">
    <property type="term" value="F:transmembrane transporter activity"/>
    <property type="evidence" value="ECO:0007669"/>
    <property type="project" value="UniProtKB-UniRule"/>
</dbReference>